<keyword evidence="1" id="KW-0482">Metalloprotease</keyword>
<feature type="non-terminal residue" evidence="1">
    <location>
        <position position="1"/>
    </location>
</feature>
<sequence>QHLFSPCCEQQMRYLFRRPEQKCLGTVSSNHISKSDFLPGEVKTPDQLCADGYKGQAVMFHDMSRPVEDCKVPCRTQGETKEVPVPGGISLQTSWKTGQVLALDGTACDANDPSKTCINGLCVKHTKRSTNKSKRQKT</sequence>
<dbReference type="AlphaFoldDB" id="Q09JK8"/>
<reference evidence="1" key="1">
    <citation type="journal article" date="2008" name="Insect Biochem. Mol. Biol.">
        <title>Comparative sialomics between hard and soft ticks: implications for the evolution of blood-feeding behavior.</title>
        <authorList>
            <person name="Mans B.J."/>
            <person name="Andersen J.F."/>
            <person name="Francischetti I.M."/>
            <person name="Valenzuela J.G."/>
            <person name="Schwan T.G."/>
            <person name="Pham V.M."/>
            <person name="Garfield M.K."/>
            <person name="Hammer C.H."/>
            <person name="Ribeiro J.M."/>
        </authorList>
    </citation>
    <scope>NUCLEOTIDE SEQUENCE</scope>
    <source>
        <strain evidence="1">AM-317</strain>
        <tissue evidence="1">Adult salivary gland</tissue>
    </source>
</reference>
<name>Q09JK8_ARGMO</name>
<dbReference type="Gene3D" id="3.40.1620.60">
    <property type="match status" value="1"/>
</dbReference>
<dbReference type="GO" id="GO:0008237">
    <property type="term" value="F:metallopeptidase activity"/>
    <property type="evidence" value="ECO:0007669"/>
    <property type="project" value="UniProtKB-KW"/>
</dbReference>
<proteinExistence type="evidence at transcript level"/>
<accession>Q09JK8</accession>
<evidence type="ECO:0000313" key="1">
    <source>
        <dbReference type="EMBL" id="ABI52755.1"/>
    </source>
</evidence>
<dbReference type="EMBL" id="DQ886838">
    <property type="protein sequence ID" value="ABI52755.1"/>
    <property type="molecule type" value="mRNA"/>
</dbReference>
<keyword evidence="1" id="KW-0645">Protease</keyword>
<protein>
    <submittedName>
        <fullName evidence="1">Metalloprotease</fullName>
    </submittedName>
</protein>
<keyword evidence="1" id="KW-0378">Hydrolase</keyword>
<dbReference type="GO" id="GO:0006508">
    <property type="term" value="P:proteolysis"/>
    <property type="evidence" value="ECO:0007669"/>
    <property type="project" value="UniProtKB-KW"/>
</dbReference>
<organism evidence="1">
    <name type="scientific">Argas monolakensis</name>
    <name type="common">Mono lake bird tick</name>
    <dbReference type="NCBI Taxonomy" id="34602"/>
    <lineage>
        <taxon>Eukaryota</taxon>
        <taxon>Metazoa</taxon>
        <taxon>Ecdysozoa</taxon>
        <taxon>Arthropoda</taxon>
        <taxon>Chelicerata</taxon>
        <taxon>Arachnida</taxon>
        <taxon>Acari</taxon>
        <taxon>Parasitiformes</taxon>
        <taxon>Ixodida</taxon>
        <taxon>Ixodoidea</taxon>
        <taxon>Argasidae</taxon>
        <taxon>Argasinae</taxon>
        <taxon>Argas</taxon>
    </lineage>
</organism>